<evidence type="ECO:0000256" key="6">
    <source>
        <dbReference type="RuleBase" id="RU000411"/>
    </source>
</evidence>
<keyword evidence="3 7" id="KW-0732">Signal</keyword>
<accession>A0A8C8W5I9</accession>
<dbReference type="Proteomes" id="UP000694547">
    <property type="component" value="Chromosome 14"/>
</dbReference>
<dbReference type="PROSITE" id="PS00284">
    <property type="entry name" value="SERPIN"/>
    <property type="match status" value="1"/>
</dbReference>
<dbReference type="InterPro" id="IPR000215">
    <property type="entry name" value="Serpin_fam"/>
</dbReference>
<dbReference type="PANTHER" id="PTHR11461:SF165">
    <property type="entry name" value="ALPHA-1-ANTITRYPSIN"/>
    <property type="match status" value="1"/>
</dbReference>
<dbReference type="Pfam" id="PF00079">
    <property type="entry name" value="Serpin"/>
    <property type="match status" value="1"/>
</dbReference>
<keyword evidence="5" id="KW-0325">Glycoprotein</keyword>
<dbReference type="SUPFAM" id="SSF56574">
    <property type="entry name" value="Serpins"/>
    <property type="match status" value="1"/>
</dbReference>
<dbReference type="InterPro" id="IPR023796">
    <property type="entry name" value="Serpin_dom"/>
</dbReference>
<evidence type="ECO:0000256" key="7">
    <source>
        <dbReference type="SAM" id="SignalP"/>
    </source>
</evidence>
<dbReference type="InterPro" id="IPR023795">
    <property type="entry name" value="Serpin_CS"/>
</dbReference>
<dbReference type="SMART" id="SM00093">
    <property type="entry name" value="SERPIN"/>
    <property type="match status" value="1"/>
</dbReference>
<organism evidence="9 10">
    <name type="scientific">Peromyscus maniculatus bairdii</name>
    <name type="common">Prairie deer mouse</name>
    <dbReference type="NCBI Taxonomy" id="230844"/>
    <lineage>
        <taxon>Eukaryota</taxon>
        <taxon>Metazoa</taxon>
        <taxon>Chordata</taxon>
        <taxon>Craniata</taxon>
        <taxon>Vertebrata</taxon>
        <taxon>Euteleostomi</taxon>
        <taxon>Mammalia</taxon>
        <taxon>Eutheria</taxon>
        <taxon>Euarchontoglires</taxon>
        <taxon>Glires</taxon>
        <taxon>Rodentia</taxon>
        <taxon>Myomorpha</taxon>
        <taxon>Muroidea</taxon>
        <taxon>Cricetidae</taxon>
        <taxon>Neotominae</taxon>
        <taxon>Peromyscus</taxon>
    </lineage>
</organism>
<dbReference type="Ensembl" id="ENSPEMT00000039209.1">
    <property type="protein sequence ID" value="ENSPEMP00000036064.1"/>
    <property type="gene ID" value="ENSPEMG00000026271.1"/>
</dbReference>
<reference evidence="9" key="2">
    <citation type="submission" date="2025-08" db="UniProtKB">
        <authorList>
            <consortium name="Ensembl"/>
        </authorList>
    </citation>
    <scope>IDENTIFICATION</scope>
</reference>
<evidence type="ECO:0000313" key="10">
    <source>
        <dbReference type="Proteomes" id="UP000694547"/>
    </source>
</evidence>
<dbReference type="GO" id="GO:0004867">
    <property type="term" value="F:serine-type endopeptidase inhibitor activity"/>
    <property type="evidence" value="ECO:0007669"/>
    <property type="project" value="UniProtKB-KW"/>
</dbReference>
<dbReference type="GO" id="GO:0034097">
    <property type="term" value="P:response to cytokine"/>
    <property type="evidence" value="ECO:0007669"/>
    <property type="project" value="UniProtKB-ARBA"/>
</dbReference>
<evidence type="ECO:0000313" key="9">
    <source>
        <dbReference type="Ensembl" id="ENSPEMP00000036064.1"/>
    </source>
</evidence>
<keyword evidence="2" id="KW-0646">Protease inhibitor</keyword>
<sequence>MPPSFFHNFLLLAGLCCLLPGSQTEGHQMTGNSGHDKNKKGPQCQNFAITITNISLSLLQKAVHWSGHTNIVFSPVSISAAFTMLSLGTKGNTHKQIFNGLRFNLLKMPEMGIHRCFQHLLQKCLQPNYQIQMITGSSLFIDNRLEVADKFKKMITELYHSETIPTNFRDIQEAKTQINKHTLKRSYGYISEVVEDLPIDTALALVNYFSFEGKNNNYNDQIIKVEFYLDTGEVLYLSMICRLDKFYLQKDRHLFSWVLMQHYVENSIAFFILPDPEKMQQLLQNLSPEYLNTLQRNMNQRVVNLYFPKFTVSATYDLETVMRTLGITQIFSNNADLSKVTKDAPVKVSKAVHKAVLAIEDTDRKNAQFSNVFKITSPKVPTVKFNRPFLVIIKDKALDLPFIVGKIGDPKPQ</sequence>
<name>A0A8C8W5I9_PERMB</name>
<evidence type="ECO:0000256" key="5">
    <source>
        <dbReference type="ARBA" id="ARBA00023180"/>
    </source>
</evidence>
<feature type="signal peptide" evidence="7">
    <location>
        <begin position="1"/>
        <end position="24"/>
    </location>
</feature>
<dbReference type="InterPro" id="IPR042178">
    <property type="entry name" value="Serpin_sf_1"/>
</dbReference>
<dbReference type="Gene3D" id="3.30.497.10">
    <property type="entry name" value="Antithrombin, subunit I, domain 2"/>
    <property type="match status" value="1"/>
</dbReference>
<dbReference type="AlphaFoldDB" id="A0A8C8W5I9"/>
<reference evidence="9" key="3">
    <citation type="submission" date="2025-09" db="UniProtKB">
        <authorList>
            <consortium name="Ensembl"/>
        </authorList>
    </citation>
    <scope>IDENTIFICATION</scope>
</reference>
<evidence type="ECO:0000256" key="3">
    <source>
        <dbReference type="ARBA" id="ARBA00022729"/>
    </source>
</evidence>
<dbReference type="GeneTree" id="ENSGT00940000154493"/>
<proteinExistence type="inferred from homology"/>
<keyword evidence="4" id="KW-0722">Serine protease inhibitor</keyword>
<feature type="domain" description="Serpin" evidence="8">
    <location>
        <begin position="56"/>
        <end position="410"/>
    </location>
</feature>
<protein>
    <recommendedName>
        <fullName evidence="8">Serpin domain-containing protein</fullName>
    </recommendedName>
</protein>
<dbReference type="GO" id="GO:0005615">
    <property type="term" value="C:extracellular space"/>
    <property type="evidence" value="ECO:0007669"/>
    <property type="project" value="InterPro"/>
</dbReference>
<evidence type="ECO:0000256" key="4">
    <source>
        <dbReference type="ARBA" id="ARBA00022900"/>
    </source>
</evidence>
<evidence type="ECO:0000256" key="1">
    <source>
        <dbReference type="ARBA" id="ARBA00009500"/>
    </source>
</evidence>
<comment type="similarity">
    <text evidence="1 6">Belongs to the serpin family.</text>
</comment>
<dbReference type="FunFam" id="3.30.497.10:FF:000001">
    <property type="entry name" value="Serine protease inhibitor"/>
    <property type="match status" value="1"/>
</dbReference>
<keyword evidence="10" id="KW-1185">Reference proteome</keyword>
<reference evidence="9 10" key="1">
    <citation type="submission" date="2018-10" db="EMBL/GenBank/DDBJ databases">
        <title>Improved assembly of the deer mouse Peromyscus maniculatus genome.</title>
        <authorList>
            <person name="Lassance J.-M."/>
            <person name="Hoekstra H.E."/>
        </authorList>
    </citation>
    <scope>NUCLEOTIDE SEQUENCE [LARGE SCALE GENOMIC DNA]</scope>
</reference>
<evidence type="ECO:0000259" key="8">
    <source>
        <dbReference type="SMART" id="SM00093"/>
    </source>
</evidence>
<feature type="chain" id="PRO_5034290929" description="Serpin domain-containing protein" evidence="7">
    <location>
        <begin position="25"/>
        <end position="413"/>
    </location>
</feature>
<dbReference type="PANTHER" id="PTHR11461">
    <property type="entry name" value="SERINE PROTEASE INHIBITOR, SERPIN"/>
    <property type="match status" value="1"/>
</dbReference>
<evidence type="ECO:0000256" key="2">
    <source>
        <dbReference type="ARBA" id="ARBA00022690"/>
    </source>
</evidence>
<dbReference type="Gene3D" id="2.30.39.10">
    <property type="entry name" value="Alpha-1-antitrypsin, domain 1"/>
    <property type="match status" value="1"/>
</dbReference>
<dbReference type="InterPro" id="IPR042185">
    <property type="entry name" value="Serpin_sf_2"/>
</dbReference>
<dbReference type="InterPro" id="IPR036186">
    <property type="entry name" value="Serpin_sf"/>
</dbReference>